<keyword evidence="4" id="KW-0677">Repeat</keyword>
<accession>K3WX51</accession>
<dbReference type="EMBL" id="GL376622">
    <property type="status" value="NOT_ANNOTATED_CDS"/>
    <property type="molecule type" value="Genomic_DNA"/>
</dbReference>
<feature type="repeat" description="WD" evidence="7">
    <location>
        <begin position="123"/>
        <end position="156"/>
    </location>
</feature>
<dbReference type="InterPro" id="IPR001680">
    <property type="entry name" value="WD40_rpt"/>
</dbReference>
<dbReference type="PROSITE" id="PS50082">
    <property type="entry name" value="WD_REPEATS_2"/>
    <property type="match status" value="4"/>
</dbReference>
<dbReference type="GO" id="GO:0000417">
    <property type="term" value="C:HIR complex"/>
    <property type="evidence" value="ECO:0007669"/>
    <property type="project" value="TreeGrafter"/>
</dbReference>
<evidence type="ECO:0000256" key="4">
    <source>
        <dbReference type="ARBA" id="ARBA00022737"/>
    </source>
</evidence>
<evidence type="ECO:0000256" key="6">
    <source>
        <dbReference type="ARBA" id="ARBA00023242"/>
    </source>
</evidence>
<feature type="repeat" description="WD" evidence="7">
    <location>
        <begin position="172"/>
        <end position="213"/>
    </location>
</feature>
<dbReference type="VEuPathDB" id="FungiDB:PYU1_G009531"/>
<dbReference type="Proteomes" id="UP000019132">
    <property type="component" value="Unassembled WGS sequence"/>
</dbReference>
<comment type="similarity">
    <text evidence="2">Belongs to the WD repeat HIR1 family.</text>
</comment>
<proteinExistence type="inferred from homology"/>
<dbReference type="AlphaFoldDB" id="K3WX51"/>
<dbReference type="PROSITE" id="PS50294">
    <property type="entry name" value="WD_REPEATS_REGION"/>
    <property type="match status" value="3"/>
</dbReference>
<reference evidence="9" key="3">
    <citation type="submission" date="2015-02" db="UniProtKB">
        <authorList>
            <consortium name="EnsemblProtists"/>
        </authorList>
    </citation>
    <scope>IDENTIFICATION</scope>
    <source>
        <strain evidence="9">DAOM BR144</strain>
    </source>
</reference>
<dbReference type="Pfam" id="PF24105">
    <property type="entry name" value="Beta-prop_CAF1B_HIR1"/>
    <property type="match status" value="1"/>
</dbReference>
<dbReference type="OMA" id="WIVENHR"/>
<comment type="subcellular location">
    <subcellularLocation>
        <location evidence="1">Nucleus</location>
    </subcellularLocation>
</comment>
<feature type="repeat" description="WD" evidence="7">
    <location>
        <begin position="63"/>
        <end position="104"/>
    </location>
</feature>
<dbReference type="PRINTS" id="PR00320">
    <property type="entry name" value="GPROTEINBRPT"/>
</dbReference>
<dbReference type="EnsemblProtists" id="PYU1_T009549">
    <property type="protein sequence ID" value="PYU1_T009549"/>
    <property type="gene ID" value="PYU1_G009531"/>
</dbReference>
<dbReference type="InterPro" id="IPR020472">
    <property type="entry name" value="WD40_PAC1"/>
</dbReference>
<feature type="domain" description="CAF1B/HIR1 beta-propeller" evidence="8">
    <location>
        <begin position="33"/>
        <end position="354"/>
    </location>
</feature>
<dbReference type="STRING" id="431595.K3WX51"/>
<dbReference type="PANTHER" id="PTHR13831:SF0">
    <property type="entry name" value="PROTEIN HIRA"/>
    <property type="match status" value="1"/>
</dbReference>
<evidence type="ECO:0000313" key="9">
    <source>
        <dbReference type="EnsemblProtists" id="PYU1_T009549"/>
    </source>
</evidence>
<organism evidence="9 10">
    <name type="scientific">Globisporangium ultimum (strain ATCC 200006 / CBS 805.95 / DAOM BR144)</name>
    <name type="common">Pythium ultimum</name>
    <dbReference type="NCBI Taxonomy" id="431595"/>
    <lineage>
        <taxon>Eukaryota</taxon>
        <taxon>Sar</taxon>
        <taxon>Stramenopiles</taxon>
        <taxon>Oomycota</taxon>
        <taxon>Peronosporomycetes</taxon>
        <taxon>Pythiales</taxon>
        <taxon>Pythiaceae</taxon>
        <taxon>Globisporangium</taxon>
    </lineage>
</organism>
<reference evidence="10" key="2">
    <citation type="submission" date="2010-04" db="EMBL/GenBank/DDBJ databases">
        <authorList>
            <person name="Buell R."/>
            <person name="Hamilton J."/>
            <person name="Hostetler J."/>
        </authorList>
    </citation>
    <scope>NUCLEOTIDE SEQUENCE [LARGE SCALE GENOMIC DNA]</scope>
    <source>
        <strain evidence="10">DAOM:BR144</strain>
    </source>
</reference>
<dbReference type="InterPro" id="IPR031120">
    <property type="entry name" value="HIR1-like"/>
</dbReference>
<evidence type="ECO:0000256" key="7">
    <source>
        <dbReference type="PROSITE-ProRule" id="PRU00221"/>
    </source>
</evidence>
<keyword evidence="3 7" id="KW-0853">WD repeat</keyword>
<dbReference type="Gene3D" id="2.130.10.10">
    <property type="entry name" value="YVTN repeat-like/Quinoprotein amine dehydrogenase"/>
    <property type="match status" value="2"/>
</dbReference>
<dbReference type="PROSITE" id="PS00678">
    <property type="entry name" value="WD_REPEATS_1"/>
    <property type="match status" value="1"/>
</dbReference>
<dbReference type="GO" id="GO:0031491">
    <property type="term" value="F:nucleosome binding"/>
    <property type="evidence" value="ECO:0007669"/>
    <property type="project" value="TreeGrafter"/>
</dbReference>
<keyword evidence="6" id="KW-0539">Nucleus</keyword>
<dbReference type="eggNOG" id="KOG0973">
    <property type="taxonomic scope" value="Eukaryota"/>
</dbReference>
<dbReference type="InterPro" id="IPR019775">
    <property type="entry name" value="WD40_repeat_CS"/>
</dbReference>
<feature type="repeat" description="WD" evidence="7">
    <location>
        <begin position="14"/>
        <end position="48"/>
    </location>
</feature>
<evidence type="ECO:0000256" key="5">
    <source>
        <dbReference type="ARBA" id="ARBA00022853"/>
    </source>
</evidence>
<dbReference type="GO" id="GO:0006351">
    <property type="term" value="P:DNA-templated transcription"/>
    <property type="evidence" value="ECO:0007669"/>
    <property type="project" value="InterPro"/>
</dbReference>
<keyword evidence="5" id="KW-0156">Chromatin regulator</keyword>
<evidence type="ECO:0000256" key="1">
    <source>
        <dbReference type="ARBA" id="ARBA00004123"/>
    </source>
</evidence>
<dbReference type="InParanoid" id="K3WX51"/>
<dbReference type="InterPro" id="IPR036322">
    <property type="entry name" value="WD40_repeat_dom_sf"/>
</dbReference>
<dbReference type="CDD" id="cd00200">
    <property type="entry name" value="WD40"/>
    <property type="match status" value="1"/>
</dbReference>
<dbReference type="GO" id="GO:0000785">
    <property type="term" value="C:chromatin"/>
    <property type="evidence" value="ECO:0007669"/>
    <property type="project" value="TreeGrafter"/>
</dbReference>
<dbReference type="SUPFAM" id="SSF50978">
    <property type="entry name" value="WD40 repeat-like"/>
    <property type="match status" value="1"/>
</dbReference>
<reference evidence="10" key="1">
    <citation type="journal article" date="2010" name="Genome Biol.">
        <title>Genome sequence of the necrotrophic plant pathogen Pythium ultimum reveals original pathogenicity mechanisms and effector repertoire.</title>
        <authorList>
            <person name="Levesque C.A."/>
            <person name="Brouwer H."/>
            <person name="Cano L."/>
            <person name="Hamilton J.P."/>
            <person name="Holt C."/>
            <person name="Huitema E."/>
            <person name="Raffaele S."/>
            <person name="Robideau G.P."/>
            <person name="Thines M."/>
            <person name="Win J."/>
            <person name="Zerillo M.M."/>
            <person name="Beakes G.W."/>
            <person name="Boore J.L."/>
            <person name="Busam D."/>
            <person name="Dumas B."/>
            <person name="Ferriera S."/>
            <person name="Fuerstenberg S.I."/>
            <person name="Gachon C.M."/>
            <person name="Gaulin E."/>
            <person name="Govers F."/>
            <person name="Grenville-Briggs L."/>
            <person name="Horner N."/>
            <person name="Hostetler J."/>
            <person name="Jiang R.H."/>
            <person name="Johnson J."/>
            <person name="Krajaejun T."/>
            <person name="Lin H."/>
            <person name="Meijer H.J."/>
            <person name="Moore B."/>
            <person name="Morris P."/>
            <person name="Phuntmart V."/>
            <person name="Puiu D."/>
            <person name="Shetty J."/>
            <person name="Stajich J.E."/>
            <person name="Tripathy S."/>
            <person name="Wawra S."/>
            <person name="van West P."/>
            <person name="Whitty B.R."/>
            <person name="Coutinho P.M."/>
            <person name="Henrissat B."/>
            <person name="Martin F."/>
            <person name="Thomas P.D."/>
            <person name="Tyler B.M."/>
            <person name="De Vries R.P."/>
            <person name="Kamoun S."/>
            <person name="Yandell M."/>
            <person name="Tisserat N."/>
            <person name="Buell C.R."/>
        </authorList>
    </citation>
    <scope>NUCLEOTIDE SEQUENCE</scope>
    <source>
        <strain evidence="10">DAOM:BR144</strain>
    </source>
</reference>
<dbReference type="SMART" id="SM00320">
    <property type="entry name" value="WD40"/>
    <property type="match status" value="6"/>
</dbReference>
<protein>
    <recommendedName>
        <fullName evidence="8">CAF1B/HIR1 beta-propeller domain-containing protein</fullName>
    </recommendedName>
</protein>
<keyword evidence="10" id="KW-1185">Reference proteome</keyword>
<dbReference type="PANTHER" id="PTHR13831">
    <property type="entry name" value="MEMBER OF THE HIR1 FAMILY OF WD-REPEAT PROTEINS"/>
    <property type="match status" value="1"/>
</dbReference>
<evidence type="ECO:0000256" key="3">
    <source>
        <dbReference type="ARBA" id="ARBA00022574"/>
    </source>
</evidence>
<dbReference type="InterPro" id="IPR055410">
    <property type="entry name" value="Beta-prop_CAF1B_HIR1"/>
</dbReference>
<sequence>MLLEKPEDVKHESASENTCAIYGVDAHPTSPLFATAGGDNSVKIWSLEPQEDGIATFELMATLAFHQQAVNCVRWAGHGRYLASGSDDQLVLLYELQAGAPAPVPFGSNAKPNKQNWVRCSTLKRHTMDVQDVAWSPDDRMLATCSIDNTILVWDIPIAGINAVMNQPLQTLSGHSGWVKGVAWDPVGKYLSSAGEDKTVRLWKVDDWQEAEVISEPFESCASTSHFRRLSWSPDGSALCATHAYKSKKNIAAVLDRATWSNDVKFVGHQGVVTSARFNPKLLAPDKEFACCAVGGDDATVSIWLAHLARPLAVVKDCFDASVTDLSWSSNESILLASSLDGTICCFQFESEEIGYPISDIRQSKLLQAKVQLVK</sequence>
<evidence type="ECO:0000256" key="2">
    <source>
        <dbReference type="ARBA" id="ARBA00007306"/>
    </source>
</evidence>
<dbReference type="InterPro" id="IPR015943">
    <property type="entry name" value="WD40/YVTN_repeat-like_dom_sf"/>
</dbReference>
<dbReference type="HOGENOM" id="CLU_010127_1_0_1"/>
<dbReference type="GO" id="GO:0005634">
    <property type="term" value="C:nucleus"/>
    <property type="evidence" value="ECO:0007669"/>
    <property type="project" value="UniProtKB-SubCell"/>
</dbReference>
<evidence type="ECO:0000313" key="10">
    <source>
        <dbReference type="Proteomes" id="UP000019132"/>
    </source>
</evidence>
<dbReference type="GO" id="GO:0006338">
    <property type="term" value="P:chromatin remodeling"/>
    <property type="evidence" value="ECO:0007669"/>
    <property type="project" value="TreeGrafter"/>
</dbReference>
<evidence type="ECO:0000259" key="8">
    <source>
        <dbReference type="Pfam" id="PF24105"/>
    </source>
</evidence>
<name>K3WX51_GLOUD</name>